<evidence type="ECO:0000256" key="1">
    <source>
        <dbReference type="SAM" id="MobiDB-lite"/>
    </source>
</evidence>
<feature type="non-terminal residue" evidence="2">
    <location>
        <position position="1"/>
    </location>
</feature>
<evidence type="ECO:0000313" key="2">
    <source>
        <dbReference type="EMBL" id="CAL1301517.1"/>
    </source>
</evidence>
<dbReference type="AlphaFoldDB" id="A0AAV2C051"/>
<dbReference type="EMBL" id="CAXIEN010000727">
    <property type="protein sequence ID" value="CAL1301517.1"/>
    <property type="molecule type" value="Genomic_DNA"/>
</dbReference>
<feature type="compositionally biased region" description="Basic and acidic residues" evidence="1">
    <location>
        <begin position="45"/>
        <end position="67"/>
    </location>
</feature>
<accession>A0AAV2C051</accession>
<sequence length="88" mass="10075">GRRSKDGPRGLHGRRTDDWARGRGDPFISPNTFLNLSNSSSCSDDGARGRDGRRTDDRPHGRDDPLQQRRWGLRPGCPQERRRGPWPR</sequence>
<evidence type="ECO:0000313" key="3">
    <source>
        <dbReference type="Proteomes" id="UP001497382"/>
    </source>
</evidence>
<feature type="region of interest" description="Disordered" evidence="1">
    <location>
        <begin position="1"/>
        <end position="88"/>
    </location>
</feature>
<comment type="caution">
    <text evidence="2">The sequence shown here is derived from an EMBL/GenBank/DDBJ whole genome shotgun (WGS) entry which is preliminary data.</text>
</comment>
<name>A0AAV2C051_9ARAC</name>
<feature type="compositionally biased region" description="Basic and acidic residues" evidence="1">
    <location>
        <begin position="79"/>
        <end position="88"/>
    </location>
</feature>
<protein>
    <submittedName>
        <fullName evidence="2">Uncharacterized protein</fullName>
    </submittedName>
</protein>
<dbReference type="Proteomes" id="UP001497382">
    <property type="component" value="Unassembled WGS sequence"/>
</dbReference>
<keyword evidence="3" id="KW-1185">Reference proteome</keyword>
<proteinExistence type="predicted"/>
<feature type="compositionally biased region" description="Basic and acidic residues" evidence="1">
    <location>
        <begin position="1"/>
        <end position="24"/>
    </location>
</feature>
<organism evidence="2 3">
    <name type="scientific">Larinioides sclopetarius</name>
    <dbReference type="NCBI Taxonomy" id="280406"/>
    <lineage>
        <taxon>Eukaryota</taxon>
        <taxon>Metazoa</taxon>
        <taxon>Ecdysozoa</taxon>
        <taxon>Arthropoda</taxon>
        <taxon>Chelicerata</taxon>
        <taxon>Arachnida</taxon>
        <taxon>Araneae</taxon>
        <taxon>Araneomorphae</taxon>
        <taxon>Entelegynae</taxon>
        <taxon>Araneoidea</taxon>
        <taxon>Araneidae</taxon>
        <taxon>Larinioides</taxon>
    </lineage>
</organism>
<gene>
    <name evidence="2" type="ORF">LARSCL_LOCUS22573</name>
</gene>
<feature type="compositionally biased region" description="Low complexity" evidence="1">
    <location>
        <begin position="34"/>
        <end position="44"/>
    </location>
</feature>
<reference evidence="2 3" key="1">
    <citation type="submission" date="2024-04" db="EMBL/GenBank/DDBJ databases">
        <authorList>
            <person name="Rising A."/>
            <person name="Reimegard J."/>
            <person name="Sonavane S."/>
            <person name="Akerstrom W."/>
            <person name="Nylinder S."/>
            <person name="Hedman E."/>
            <person name="Kallberg Y."/>
        </authorList>
    </citation>
    <scope>NUCLEOTIDE SEQUENCE [LARGE SCALE GENOMIC DNA]</scope>
</reference>